<accession>A0A124H0G0</accession>
<sequence>MGDVDGGVRGAVPAPAIVRRHDLVRDVYLPVLPQRVVVLSARAEAAGIHTLLFTRGAGPDRTRLLSAVLRRSRMPSPCGPGGPAAPGSRAERGPGRRQWRLIRSRQAASTRSAGGGGRPGLTYVTLGVFSPARLAEPQPHMADCPSCSVEC</sequence>
<dbReference type="AlphaFoldDB" id="A0A124H0G0"/>
<evidence type="ECO:0000256" key="1">
    <source>
        <dbReference type="SAM" id="MobiDB-lite"/>
    </source>
</evidence>
<comment type="caution">
    <text evidence="2">The sequence shown here is derived from an EMBL/GenBank/DDBJ whole genome shotgun (WGS) entry which is preliminary data.</text>
</comment>
<feature type="region of interest" description="Disordered" evidence="1">
    <location>
        <begin position="72"/>
        <end position="97"/>
    </location>
</feature>
<reference evidence="2 3" key="1">
    <citation type="submission" date="2015-10" db="EMBL/GenBank/DDBJ databases">
        <title>Draft genome sequence of Streptomyces curacoi DSM 40107, type strain for the species Streptomyces curacoi.</title>
        <authorList>
            <person name="Ruckert C."/>
            <person name="Winkler A."/>
            <person name="Kalinowski J."/>
            <person name="Kampfer P."/>
            <person name="Glaeser S."/>
        </authorList>
    </citation>
    <scope>NUCLEOTIDE SEQUENCE [LARGE SCALE GENOMIC DNA]</scope>
    <source>
        <strain evidence="2 3">DSM 40107</strain>
    </source>
</reference>
<protein>
    <submittedName>
        <fullName evidence="2">Uncharacterized protein</fullName>
    </submittedName>
</protein>
<proteinExistence type="predicted"/>
<evidence type="ECO:0000313" key="3">
    <source>
        <dbReference type="Proteomes" id="UP000054024"/>
    </source>
</evidence>
<dbReference type="EMBL" id="LMWJ01000014">
    <property type="protein sequence ID" value="KUM74060.1"/>
    <property type="molecule type" value="Genomic_DNA"/>
</dbReference>
<dbReference type="STRING" id="146536.AQI70_19130"/>
<gene>
    <name evidence="2" type="ORF">AQI70_19130</name>
</gene>
<evidence type="ECO:0000313" key="2">
    <source>
        <dbReference type="EMBL" id="KUM74060.1"/>
    </source>
</evidence>
<name>A0A124H0G0_9ACTN</name>
<dbReference type="Proteomes" id="UP000054024">
    <property type="component" value="Unassembled WGS sequence"/>
</dbReference>
<organism evidence="2 3">
    <name type="scientific">Streptomyces curacoi</name>
    <dbReference type="NCBI Taxonomy" id="146536"/>
    <lineage>
        <taxon>Bacteria</taxon>
        <taxon>Bacillati</taxon>
        <taxon>Actinomycetota</taxon>
        <taxon>Actinomycetes</taxon>
        <taxon>Kitasatosporales</taxon>
        <taxon>Streptomycetaceae</taxon>
        <taxon>Streptomyces</taxon>
    </lineage>
</organism>
<keyword evidence="3" id="KW-1185">Reference proteome</keyword>